<evidence type="ECO:0008006" key="6">
    <source>
        <dbReference type="Google" id="ProtNLM"/>
    </source>
</evidence>
<dbReference type="Gene3D" id="2.30.42.10">
    <property type="match status" value="1"/>
</dbReference>
<dbReference type="InterPro" id="IPR035892">
    <property type="entry name" value="C2_domain_sf"/>
</dbReference>
<dbReference type="Gene3D" id="2.60.40.150">
    <property type="entry name" value="C2 domain"/>
    <property type="match status" value="1"/>
</dbReference>
<reference evidence="4" key="3">
    <citation type="submission" date="2015-06" db="UniProtKB">
        <authorList>
            <consortium name="EnsemblMetazoa"/>
        </authorList>
    </citation>
    <scope>IDENTIFICATION</scope>
</reference>
<dbReference type="SUPFAM" id="SSF49562">
    <property type="entry name" value="C2 domain (Calcium/lipid-binding domain, CaLB)"/>
    <property type="match status" value="1"/>
</dbReference>
<dbReference type="EMBL" id="AMQN01001336">
    <property type="status" value="NOT_ANNOTATED_CDS"/>
    <property type="molecule type" value="Genomic_DNA"/>
</dbReference>
<sequence>MLCSCSGRNKRLADDISLSSYTPTRAYTTRRHDNLELPELPPPRLASSPKYMTPLREDRAVLLADQSYPDEPSALNGSANHNLAFDSGIESGTLTTFDSLDRTMTLPRDDILSDIPDASGPILEYMERPSRKKGSRTTPDRHRHQRVFQSYKGQLKVSVYMNHGLLTVHLDQGKDLQSKHAAECSPYAKVSLMPDSLRRTKCRTDVINSTNNPGFDEKFSFELLEDDVQKRLVISIWNRVPSRQHSEHLGCMSFGVQRIVEKKTVVNGWYFLLNESVGKRKHLQVQDNWRPLVSIPDTIAGSQCTLSGSLGDVTPDFNNSLCGELCNIRLKRESSDETFGMALTAGSPAQIFTIEQGSPADVGGLSVGQRILRINGQDVSRATSDTVARIIRFCSDELCLEVHKCKSPTCLLPETSLNSTEEAVSSSSMLSSWQKSLSTPKLSPANARTWAQHASAVLPDGEYSKDNSFS</sequence>
<gene>
    <name evidence="3" type="ORF">CAPTEDRAFT_228128</name>
</gene>
<dbReference type="Pfam" id="PF00595">
    <property type="entry name" value="PDZ"/>
    <property type="match status" value="1"/>
</dbReference>
<dbReference type="PROSITE" id="PS50106">
    <property type="entry name" value="PDZ"/>
    <property type="match status" value="1"/>
</dbReference>
<proteinExistence type="predicted"/>
<accession>R7UG09</accession>
<protein>
    <recommendedName>
        <fullName evidence="6">PDZ domain-containing protein</fullName>
    </recommendedName>
</protein>
<dbReference type="PROSITE" id="PS50004">
    <property type="entry name" value="C2"/>
    <property type="match status" value="1"/>
</dbReference>
<dbReference type="SMART" id="SM00239">
    <property type="entry name" value="C2"/>
    <property type="match status" value="1"/>
</dbReference>
<evidence type="ECO:0000259" key="2">
    <source>
        <dbReference type="PROSITE" id="PS50106"/>
    </source>
</evidence>
<dbReference type="EnsemblMetazoa" id="CapteT228128">
    <property type="protein sequence ID" value="CapteP228128"/>
    <property type="gene ID" value="CapteG228128"/>
</dbReference>
<dbReference type="AlphaFoldDB" id="R7UG09"/>
<dbReference type="STRING" id="283909.R7UG09"/>
<dbReference type="SUPFAM" id="SSF50156">
    <property type="entry name" value="PDZ domain-like"/>
    <property type="match status" value="1"/>
</dbReference>
<feature type="domain" description="PDZ" evidence="2">
    <location>
        <begin position="327"/>
        <end position="406"/>
    </location>
</feature>
<dbReference type="InterPro" id="IPR001478">
    <property type="entry name" value="PDZ"/>
</dbReference>
<dbReference type="Proteomes" id="UP000014760">
    <property type="component" value="Unassembled WGS sequence"/>
</dbReference>
<dbReference type="EMBL" id="KB301771">
    <property type="protein sequence ID" value="ELU05125.1"/>
    <property type="molecule type" value="Genomic_DNA"/>
</dbReference>
<organism evidence="3">
    <name type="scientific">Capitella teleta</name>
    <name type="common">Polychaete worm</name>
    <dbReference type="NCBI Taxonomy" id="283909"/>
    <lineage>
        <taxon>Eukaryota</taxon>
        <taxon>Metazoa</taxon>
        <taxon>Spiralia</taxon>
        <taxon>Lophotrochozoa</taxon>
        <taxon>Annelida</taxon>
        <taxon>Polychaeta</taxon>
        <taxon>Sedentaria</taxon>
        <taxon>Scolecida</taxon>
        <taxon>Capitellidae</taxon>
        <taxon>Capitella</taxon>
    </lineage>
</organism>
<dbReference type="PANTHER" id="PTHR46848:SF1">
    <property type="entry name" value="REGULATOR OF G-PROTEIN SIGNALING 3"/>
    <property type="match status" value="1"/>
</dbReference>
<dbReference type="GO" id="GO:0005634">
    <property type="term" value="C:nucleus"/>
    <property type="evidence" value="ECO:0007669"/>
    <property type="project" value="TreeGrafter"/>
</dbReference>
<dbReference type="Pfam" id="PF00168">
    <property type="entry name" value="C2"/>
    <property type="match status" value="1"/>
</dbReference>
<dbReference type="InterPro" id="IPR000008">
    <property type="entry name" value="C2_dom"/>
</dbReference>
<feature type="domain" description="C2" evidence="1">
    <location>
        <begin position="151"/>
        <end position="270"/>
    </location>
</feature>
<keyword evidence="5" id="KW-1185">Reference proteome</keyword>
<dbReference type="HOGENOM" id="CLU_581719_0_0_1"/>
<dbReference type="SMART" id="SM00228">
    <property type="entry name" value="PDZ"/>
    <property type="match status" value="1"/>
</dbReference>
<dbReference type="PANTHER" id="PTHR46848">
    <property type="entry name" value="REGULATOR OF G-PROTEIN SIGNALING 3"/>
    <property type="match status" value="1"/>
</dbReference>
<reference evidence="5" key="1">
    <citation type="submission" date="2012-12" db="EMBL/GenBank/DDBJ databases">
        <authorList>
            <person name="Hellsten U."/>
            <person name="Grimwood J."/>
            <person name="Chapman J.A."/>
            <person name="Shapiro H."/>
            <person name="Aerts A."/>
            <person name="Otillar R.P."/>
            <person name="Terry A.Y."/>
            <person name="Boore J.L."/>
            <person name="Simakov O."/>
            <person name="Marletaz F."/>
            <person name="Cho S.-J."/>
            <person name="Edsinger-Gonzales E."/>
            <person name="Havlak P."/>
            <person name="Kuo D.-H."/>
            <person name="Larsson T."/>
            <person name="Lv J."/>
            <person name="Arendt D."/>
            <person name="Savage R."/>
            <person name="Osoegawa K."/>
            <person name="de Jong P."/>
            <person name="Lindberg D.R."/>
            <person name="Seaver E.C."/>
            <person name="Weisblat D.A."/>
            <person name="Putnam N.H."/>
            <person name="Grigoriev I.V."/>
            <person name="Rokhsar D.S."/>
        </authorList>
    </citation>
    <scope>NUCLEOTIDE SEQUENCE</scope>
    <source>
        <strain evidence="5">I ESC-2004</strain>
    </source>
</reference>
<dbReference type="InterPro" id="IPR036034">
    <property type="entry name" value="PDZ_sf"/>
</dbReference>
<evidence type="ECO:0000313" key="3">
    <source>
        <dbReference type="EMBL" id="ELU05125.1"/>
    </source>
</evidence>
<name>R7UG09_CAPTE</name>
<evidence type="ECO:0000313" key="4">
    <source>
        <dbReference type="EnsemblMetazoa" id="CapteP228128"/>
    </source>
</evidence>
<evidence type="ECO:0000313" key="5">
    <source>
        <dbReference type="Proteomes" id="UP000014760"/>
    </source>
</evidence>
<evidence type="ECO:0000259" key="1">
    <source>
        <dbReference type="PROSITE" id="PS50004"/>
    </source>
</evidence>
<reference evidence="3 5" key="2">
    <citation type="journal article" date="2013" name="Nature">
        <title>Insights into bilaterian evolution from three spiralian genomes.</title>
        <authorList>
            <person name="Simakov O."/>
            <person name="Marletaz F."/>
            <person name="Cho S.J."/>
            <person name="Edsinger-Gonzales E."/>
            <person name="Havlak P."/>
            <person name="Hellsten U."/>
            <person name="Kuo D.H."/>
            <person name="Larsson T."/>
            <person name="Lv J."/>
            <person name="Arendt D."/>
            <person name="Savage R."/>
            <person name="Osoegawa K."/>
            <person name="de Jong P."/>
            <person name="Grimwood J."/>
            <person name="Chapman J.A."/>
            <person name="Shapiro H."/>
            <person name="Aerts A."/>
            <person name="Otillar R.P."/>
            <person name="Terry A.Y."/>
            <person name="Boore J.L."/>
            <person name="Grigoriev I.V."/>
            <person name="Lindberg D.R."/>
            <person name="Seaver E.C."/>
            <person name="Weisblat D.A."/>
            <person name="Putnam N.H."/>
            <person name="Rokhsar D.S."/>
        </authorList>
    </citation>
    <scope>NUCLEOTIDE SEQUENCE</scope>
    <source>
        <strain evidence="3 5">I ESC-2004</strain>
    </source>
</reference>
<dbReference type="OrthoDB" id="2272012at2759"/>
<dbReference type="GO" id="GO:0005886">
    <property type="term" value="C:plasma membrane"/>
    <property type="evidence" value="ECO:0007669"/>
    <property type="project" value="TreeGrafter"/>
</dbReference>